<dbReference type="AlphaFoldDB" id="A0A3B1CDQ4"/>
<gene>
    <name evidence="1" type="ORF">MNBD_IGNAVI01-1929</name>
</gene>
<sequence length="51" mass="5991">WNEFSNELKKAAKRKSFSVLEIKIDSQKTLQIRKNIWNEIKQTAESLINGN</sequence>
<proteinExistence type="predicted"/>
<feature type="non-terminal residue" evidence="1">
    <location>
        <position position="1"/>
    </location>
</feature>
<dbReference type="EMBL" id="UOGD01000421">
    <property type="protein sequence ID" value="VAX28616.1"/>
    <property type="molecule type" value="Genomic_DNA"/>
</dbReference>
<organism evidence="1">
    <name type="scientific">hydrothermal vent metagenome</name>
    <dbReference type="NCBI Taxonomy" id="652676"/>
    <lineage>
        <taxon>unclassified sequences</taxon>
        <taxon>metagenomes</taxon>
        <taxon>ecological metagenomes</taxon>
    </lineage>
</organism>
<evidence type="ECO:0008006" key="2">
    <source>
        <dbReference type="Google" id="ProtNLM"/>
    </source>
</evidence>
<evidence type="ECO:0000313" key="1">
    <source>
        <dbReference type="EMBL" id="VAX28616.1"/>
    </source>
</evidence>
<accession>A0A3B1CDQ4</accession>
<name>A0A3B1CDQ4_9ZZZZ</name>
<protein>
    <recommendedName>
        <fullName evidence="2">2-succinyl-5-enolpyruvyl-6-hydroxy-3-cyclohexene-1-carboxylic-acid synthase</fullName>
    </recommendedName>
</protein>
<reference evidence="1" key="1">
    <citation type="submission" date="2018-06" db="EMBL/GenBank/DDBJ databases">
        <authorList>
            <person name="Zhirakovskaya E."/>
        </authorList>
    </citation>
    <scope>NUCLEOTIDE SEQUENCE</scope>
</reference>